<keyword evidence="3" id="KW-0963">Cytoplasm</keyword>
<comment type="function">
    <text evidence="3">Nucleoside triphosphate pyrophosphatase. May have a dual role in cell division arrest and in preventing the incorporation of modified nucleotides into cellular nucleic acids.</text>
</comment>
<feature type="active site" description="Proton acceptor" evidence="3">
    <location>
        <position position="73"/>
    </location>
</feature>
<evidence type="ECO:0000313" key="5">
    <source>
        <dbReference type="Proteomes" id="UP001302329"/>
    </source>
</evidence>
<comment type="subcellular location">
    <subcellularLocation>
        <location evidence="3">Cytoplasm</location>
    </subcellularLocation>
</comment>
<evidence type="ECO:0000313" key="4">
    <source>
        <dbReference type="EMBL" id="MEA5441299.1"/>
    </source>
</evidence>
<proteinExistence type="inferred from homology"/>
<dbReference type="SUPFAM" id="SSF52972">
    <property type="entry name" value="ITPase-like"/>
    <property type="match status" value="1"/>
</dbReference>
<keyword evidence="5" id="KW-1185">Reference proteome</keyword>
<gene>
    <name evidence="4" type="ORF">VB739_01875</name>
</gene>
<comment type="cofactor">
    <cofactor evidence="1 3">
        <name>a divalent metal cation</name>
        <dbReference type="ChEBI" id="CHEBI:60240"/>
    </cofactor>
</comment>
<organism evidence="4 5">
    <name type="scientific">Cyanobium gracile UHCC 0281</name>
    <dbReference type="NCBI Taxonomy" id="3110309"/>
    <lineage>
        <taxon>Bacteria</taxon>
        <taxon>Bacillati</taxon>
        <taxon>Cyanobacteriota</taxon>
        <taxon>Cyanophyceae</taxon>
        <taxon>Synechococcales</taxon>
        <taxon>Prochlorococcaceae</taxon>
        <taxon>Cyanobium</taxon>
    </lineage>
</organism>
<comment type="similarity">
    <text evidence="3">Belongs to the Maf family.</text>
</comment>
<dbReference type="InterPro" id="IPR029001">
    <property type="entry name" value="ITPase-like_fam"/>
</dbReference>
<dbReference type="Proteomes" id="UP001302329">
    <property type="component" value="Unassembled WGS sequence"/>
</dbReference>
<dbReference type="CDD" id="cd00555">
    <property type="entry name" value="Maf"/>
    <property type="match status" value="1"/>
</dbReference>
<reference evidence="4 5" key="1">
    <citation type="submission" date="2023-12" db="EMBL/GenBank/DDBJ databases">
        <title>Baltic Sea Cyanobacteria.</title>
        <authorList>
            <person name="Delbaje E."/>
            <person name="Fewer D.P."/>
            <person name="Shishido T.K."/>
        </authorList>
    </citation>
    <scope>NUCLEOTIDE SEQUENCE [LARGE SCALE GENOMIC DNA]</scope>
    <source>
        <strain evidence="4 5">UHCC 0281</strain>
    </source>
</reference>
<dbReference type="NCBIfam" id="TIGR00172">
    <property type="entry name" value="maf"/>
    <property type="match status" value="1"/>
</dbReference>
<dbReference type="EMBL" id="JAYGHY010000003">
    <property type="protein sequence ID" value="MEA5441299.1"/>
    <property type="molecule type" value="Genomic_DNA"/>
</dbReference>
<accession>A0ABU5SS05</accession>
<keyword evidence="2 3" id="KW-0378">Hydrolase</keyword>
<dbReference type="EC" id="3.6.1.9" evidence="3"/>
<comment type="catalytic activity">
    <reaction evidence="3">
        <text>a 2'-deoxyribonucleoside 5'-triphosphate + H2O = a 2'-deoxyribonucleoside 5'-phosphate + diphosphate + H(+)</text>
        <dbReference type="Rhea" id="RHEA:44644"/>
        <dbReference type="ChEBI" id="CHEBI:15377"/>
        <dbReference type="ChEBI" id="CHEBI:15378"/>
        <dbReference type="ChEBI" id="CHEBI:33019"/>
        <dbReference type="ChEBI" id="CHEBI:61560"/>
        <dbReference type="ChEBI" id="CHEBI:65317"/>
        <dbReference type="EC" id="3.6.1.9"/>
    </reaction>
</comment>
<evidence type="ECO:0000256" key="2">
    <source>
        <dbReference type="ARBA" id="ARBA00022801"/>
    </source>
</evidence>
<name>A0ABU5SS05_9CYAN</name>
<sequence length="201" mass="21138">MLLLASASPARRRLLEQAGVPHRVQVSGVDEEGIQEQDPLRLVQRLALAKAQAVADTLSSEAAWPSLGVLGCDSLLVVEQEVWGKPRDAAEAIARWRCMAGGWGDLHTGHALVRWPAPGGSGAPQLAVVTTRVHFAALSPMEIEAYVASGEPLACAGGFALEGRGGLVVERLEGCFSNVIGLSLPLLRRWLDPGVLAQAAG</sequence>
<dbReference type="InterPro" id="IPR003697">
    <property type="entry name" value="Maf-like"/>
</dbReference>
<comment type="catalytic activity">
    <reaction evidence="3">
        <text>a ribonucleoside 5'-triphosphate + H2O = a ribonucleoside 5'-phosphate + diphosphate + H(+)</text>
        <dbReference type="Rhea" id="RHEA:23996"/>
        <dbReference type="ChEBI" id="CHEBI:15377"/>
        <dbReference type="ChEBI" id="CHEBI:15378"/>
        <dbReference type="ChEBI" id="CHEBI:33019"/>
        <dbReference type="ChEBI" id="CHEBI:58043"/>
        <dbReference type="ChEBI" id="CHEBI:61557"/>
        <dbReference type="EC" id="3.6.1.9"/>
    </reaction>
</comment>
<comment type="caution">
    <text evidence="3">Lacks conserved residue(s) required for the propagation of feature annotation.</text>
</comment>
<dbReference type="PANTHER" id="PTHR43213:SF5">
    <property type="entry name" value="BIFUNCTIONAL DTTP_UTP PYROPHOSPHATASE_METHYLTRANSFERASE PROTEIN-RELATED"/>
    <property type="match status" value="1"/>
</dbReference>
<protein>
    <recommendedName>
        <fullName evidence="3">Nucleoside triphosphate pyrophosphatase</fullName>
        <ecNumber evidence="3">3.6.1.9</ecNumber>
    </recommendedName>
    <alternativeName>
        <fullName evidence="3">Nucleotide pyrophosphatase</fullName>
        <shortName evidence="3">Nucleotide PPase</shortName>
    </alternativeName>
</protein>
<dbReference type="Pfam" id="PF02545">
    <property type="entry name" value="Maf"/>
    <property type="match status" value="1"/>
</dbReference>
<keyword evidence="3" id="KW-0546">Nucleotide metabolism</keyword>
<dbReference type="PIRSF" id="PIRSF006305">
    <property type="entry name" value="Maf"/>
    <property type="match status" value="1"/>
</dbReference>
<dbReference type="Gene3D" id="3.90.950.10">
    <property type="match status" value="1"/>
</dbReference>
<dbReference type="HAMAP" id="MF_00528">
    <property type="entry name" value="Maf"/>
    <property type="match status" value="1"/>
</dbReference>
<dbReference type="RefSeq" id="WP_323355442.1">
    <property type="nucleotide sequence ID" value="NZ_JAYGHY010000003.1"/>
</dbReference>
<evidence type="ECO:0000256" key="1">
    <source>
        <dbReference type="ARBA" id="ARBA00001968"/>
    </source>
</evidence>
<dbReference type="PANTHER" id="PTHR43213">
    <property type="entry name" value="BIFUNCTIONAL DTTP/UTP PYROPHOSPHATASE/METHYLTRANSFERASE PROTEIN-RELATED"/>
    <property type="match status" value="1"/>
</dbReference>
<evidence type="ECO:0000256" key="3">
    <source>
        <dbReference type="HAMAP-Rule" id="MF_00528"/>
    </source>
</evidence>
<comment type="caution">
    <text evidence="4">The sequence shown here is derived from an EMBL/GenBank/DDBJ whole genome shotgun (WGS) entry which is preliminary data.</text>
</comment>